<feature type="domain" description="Response regulatory" evidence="3">
    <location>
        <begin position="35"/>
        <end position="147"/>
    </location>
</feature>
<name>A0AAW9RJQ4_9GAMM</name>
<dbReference type="SUPFAM" id="SSF52172">
    <property type="entry name" value="CheY-like"/>
    <property type="match status" value="1"/>
</dbReference>
<accession>A0AAW9RJQ4</accession>
<evidence type="ECO:0000256" key="2">
    <source>
        <dbReference type="PROSITE-ProRule" id="PRU00169"/>
    </source>
</evidence>
<dbReference type="Pfam" id="PF00072">
    <property type="entry name" value="Response_reg"/>
    <property type="match status" value="1"/>
</dbReference>
<keyword evidence="1" id="KW-0597">Phosphoprotein</keyword>
<evidence type="ECO:0000256" key="1">
    <source>
        <dbReference type="ARBA" id="ARBA00022553"/>
    </source>
</evidence>
<dbReference type="AlphaFoldDB" id="A0AAW9RJQ4"/>
<dbReference type="EMBL" id="JAZHOG010000007">
    <property type="protein sequence ID" value="MEJ8568308.1"/>
    <property type="molecule type" value="Genomic_DNA"/>
</dbReference>
<dbReference type="Proteomes" id="UP001359886">
    <property type="component" value="Unassembled WGS sequence"/>
</dbReference>
<evidence type="ECO:0000313" key="4">
    <source>
        <dbReference type="EMBL" id="MEJ8568308.1"/>
    </source>
</evidence>
<dbReference type="SMART" id="SM00448">
    <property type="entry name" value="REC"/>
    <property type="match status" value="1"/>
</dbReference>
<dbReference type="InterPro" id="IPR050595">
    <property type="entry name" value="Bact_response_regulator"/>
</dbReference>
<dbReference type="PANTHER" id="PTHR44591:SF25">
    <property type="entry name" value="CHEMOTAXIS TWO-COMPONENT RESPONSE REGULATOR"/>
    <property type="match status" value="1"/>
</dbReference>
<comment type="caution">
    <text evidence="2">Lacks conserved residue(s) required for the propagation of feature annotation.</text>
</comment>
<dbReference type="PROSITE" id="PS50110">
    <property type="entry name" value="RESPONSE_REGULATORY"/>
    <property type="match status" value="1"/>
</dbReference>
<evidence type="ECO:0000313" key="5">
    <source>
        <dbReference type="Proteomes" id="UP001359886"/>
    </source>
</evidence>
<evidence type="ECO:0000259" key="3">
    <source>
        <dbReference type="PROSITE" id="PS50110"/>
    </source>
</evidence>
<reference evidence="4 5" key="1">
    <citation type="submission" date="2024-02" db="EMBL/GenBank/DDBJ databases">
        <title>A novel Wenzhouxiangellaceae bacterium, isolated from coastal sediments.</title>
        <authorList>
            <person name="Du Z.-J."/>
            <person name="Ye Y.-Q."/>
            <person name="Zhang X.-Y."/>
        </authorList>
    </citation>
    <scope>NUCLEOTIDE SEQUENCE [LARGE SCALE GENOMIC DNA]</scope>
    <source>
        <strain evidence="4 5">CH-27</strain>
    </source>
</reference>
<dbReference type="PANTHER" id="PTHR44591">
    <property type="entry name" value="STRESS RESPONSE REGULATOR PROTEIN 1"/>
    <property type="match status" value="1"/>
</dbReference>
<protein>
    <submittedName>
        <fullName evidence="4">Response regulator</fullName>
    </submittedName>
</protein>
<dbReference type="Gene3D" id="3.40.50.2300">
    <property type="match status" value="1"/>
</dbReference>
<keyword evidence="5" id="KW-1185">Reference proteome</keyword>
<sequence length="152" mass="16427">MQLTDSMQTMYRVTDSGSAMGQGEAAIQATSLQPSLVLIEPDNSVRDALAVLLREQGWRVIESGQGADLDELLDRAGVIAVISESSLPGLEAADVLAQCSARSLPLVFTGHELPLQRAVDLIRMGASDYLEKPFPQGRLLDLLNKLPGRQNR</sequence>
<dbReference type="InterPro" id="IPR011006">
    <property type="entry name" value="CheY-like_superfamily"/>
</dbReference>
<dbReference type="InterPro" id="IPR001789">
    <property type="entry name" value="Sig_transdc_resp-reg_receiver"/>
</dbReference>
<comment type="caution">
    <text evidence="4">The sequence shown here is derived from an EMBL/GenBank/DDBJ whole genome shotgun (WGS) entry which is preliminary data.</text>
</comment>
<organism evidence="4 5">
    <name type="scientific">Elongatibacter sediminis</name>
    <dbReference type="NCBI Taxonomy" id="3119006"/>
    <lineage>
        <taxon>Bacteria</taxon>
        <taxon>Pseudomonadati</taxon>
        <taxon>Pseudomonadota</taxon>
        <taxon>Gammaproteobacteria</taxon>
        <taxon>Chromatiales</taxon>
        <taxon>Wenzhouxiangellaceae</taxon>
        <taxon>Elongatibacter</taxon>
    </lineage>
</organism>
<dbReference type="GO" id="GO:0000160">
    <property type="term" value="P:phosphorelay signal transduction system"/>
    <property type="evidence" value="ECO:0007669"/>
    <property type="project" value="InterPro"/>
</dbReference>
<gene>
    <name evidence="4" type="ORF">V3330_11785</name>
</gene>
<proteinExistence type="predicted"/>